<keyword evidence="1" id="KW-0732">Signal</keyword>
<feature type="chain" id="PRO_5042013179" description="RHS repeat protein" evidence="1">
    <location>
        <begin position="39"/>
        <end position="473"/>
    </location>
</feature>
<dbReference type="Proteomes" id="UP001214043">
    <property type="component" value="Chromosome"/>
</dbReference>
<dbReference type="AlphaFoldDB" id="A0AAF0CBH3"/>
<proteinExistence type="predicted"/>
<accession>A0AAF0CBH3</accession>
<evidence type="ECO:0000256" key="1">
    <source>
        <dbReference type="SAM" id="SignalP"/>
    </source>
</evidence>
<organism evidence="2 3">
    <name type="scientific">Hyphococcus flavus</name>
    <dbReference type="NCBI Taxonomy" id="1866326"/>
    <lineage>
        <taxon>Bacteria</taxon>
        <taxon>Pseudomonadati</taxon>
        <taxon>Pseudomonadota</taxon>
        <taxon>Alphaproteobacteria</taxon>
        <taxon>Parvularculales</taxon>
        <taxon>Parvularculaceae</taxon>
        <taxon>Hyphococcus</taxon>
    </lineage>
</organism>
<evidence type="ECO:0008006" key="4">
    <source>
        <dbReference type="Google" id="ProtNLM"/>
    </source>
</evidence>
<feature type="signal peptide" evidence="1">
    <location>
        <begin position="1"/>
        <end position="38"/>
    </location>
</feature>
<dbReference type="RefSeq" id="WP_274492792.1">
    <property type="nucleotide sequence ID" value="NZ_CP118166.1"/>
</dbReference>
<keyword evidence="3" id="KW-1185">Reference proteome</keyword>
<sequence length="473" mass="54186">MQNTAWTTVFRVLAFRTRASFIALFSCLVAFVAPAAAAADTRLLPVREDAVFVDYFATLPFRETPFAPLSGIHRLTEADAAQRNHFRFEYDRKGRPIRVAFMLGDLVREVNDAANYYFYTPVVEISYGPSTETRIFFDKHGNRINANGDVFREQYTLDKNGYRKELTFYDHKDEPSANSWGVVRYEWSILDDGEVIEKRFDTEGNLAPLRASLPFYETRLHYGYAGWLSVMRNYGLEGKLVLNELNAAQDMLEFNANGDIMSWNVLDVNGDLIDGNSPRIARGIMEKNEFGYDISERYENAAGERVMNAYGRTYNKTTYDEFGNYLERGNYTLDGSSLLINEQRGYAGFRYEYDPSGHNRISLELFDENKKGVANATSGFARVEYDYDQQGNMIEIRFLTTDGVLMDRNDTGLAIIQHEYDSRGRRIETRYLNAKGVLTNDARTSIAVTRREYGDHGVPTRVTNYNADMELVE</sequence>
<evidence type="ECO:0000313" key="3">
    <source>
        <dbReference type="Proteomes" id="UP001214043"/>
    </source>
</evidence>
<dbReference type="EMBL" id="CP118166">
    <property type="protein sequence ID" value="WDI30970.1"/>
    <property type="molecule type" value="Genomic_DNA"/>
</dbReference>
<name>A0AAF0CBH3_9PROT</name>
<evidence type="ECO:0000313" key="2">
    <source>
        <dbReference type="EMBL" id="WDI30970.1"/>
    </source>
</evidence>
<reference evidence="2" key="1">
    <citation type="submission" date="2023-02" db="EMBL/GenBank/DDBJ databases">
        <title>Genome sequence of Hyphococcus flavus.</title>
        <authorList>
            <person name="Rong J.-C."/>
            <person name="Zhao Q."/>
            <person name="Yi M."/>
            <person name="Wu J.-Y."/>
        </authorList>
    </citation>
    <scope>NUCLEOTIDE SEQUENCE</scope>
    <source>
        <strain evidence="2">MCCC 1K03223</strain>
    </source>
</reference>
<gene>
    <name evidence="2" type="ORF">PUV54_13500</name>
</gene>
<protein>
    <recommendedName>
        <fullName evidence="4">RHS repeat protein</fullName>
    </recommendedName>
</protein>
<dbReference type="KEGG" id="hfl:PUV54_13500"/>